<dbReference type="AlphaFoldDB" id="I4B576"/>
<feature type="chain" id="PRO_5003686732" evidence="2">
    <location>
        <begin position="24"/>
        <end position="526"/>
    </location>
</feature>
<dbReference type="OrthoDB" id="9765532at2"/>
<proteinExistence type="predicted"/>
<name>I4B576_TURPD</name>
<feature type="transmembrane region" description="Helical" evidence="1">
    <location>
        <begin position="124"/>
        <end position="143"/>
    </location>
</feature>
<evidence type="ECO:0000256" key="2">
    <source>
        <dbReference type="SAM" id="SignalP"/>
    </source>
</evidence>
<keyword evidence="2" id="KW-0732">Signal</keyword>
<feature type="signal peptide" evidence="2">
    <location>
        <begin position="1"/>
        <end position="23"/>
    </location>
</feature>
<feature type="transmembrane region" description="Helical" evidence="1">
    <location>
        <begin position="93"/>
        <end position="112"/>
    </location>
</feature>
<keyword evidence="1" id="KW-0812">Transmembrane</keyword>
<accession>I4B576</accession>
<dbReference type="RefSeq" id="WP_014802942.1">
    <property type="nucleotide sequence ID" value="NC_018020.1"/>
</dbReference>
<dbReference type="Pfam" id="PF16980">
    <property type="entry name" value="CitMHS_2"/>
    <property type="match status" value="2"/>
</dbReference>
<gene>
    <name evidence="3" type="ordered locus">Turpa_1786</name>
</gene>
<protein>
    <submittedName>
        <fullName evidence="3">Transporter, UIT6 family</fullName>
    </submittedName>
</protein>
<feature type="transmembrane region" description="Helical" evidence="1">
    <location>
        <begin position="503"/>
        <end position="525"/>
    </location>
</feature>
<dbReference type="PRINTS" id="PR00173">
    <property type="entry name" value="EDTRNSPORT"/>
</dbReference>
<organism evidence="3 4">
    <name type="scientific">Turneriella parva (strain ATCC BAA-1111 / DSM 21527 / NCTC 11395 / H)</name>
    <name type="common">Leptospira parva</name>
    <dbReference type="NCBI Taxonomy" id="869212"/>
    <lineage>
        <taxon>Bacteria</taxon>
        <taxon>Pseudomonadati</taxon>
        <taxon>Spirochaetota</taxon>
        <taxon>Spirochaetia</taxon>
        <taxon>Leptospirales</taxon>
        <taxon>Leptospiraceae</taxon>
        <taxon>Turneriella</taxon>
    </lineage>
</organism>
<dbReference type="HOGENOM" id="CLU_034923_0_0_12"/>
<dbReference type="STRING" id="869212.Turpa_1786"/>
<reference evidence="3 4" key="1">
    <citation type="submission" date="2012-06" db="EMBL/GenBank/DDBJ databases">
        <title>The complete chromosome of genome of Turneriella parva DSM 21527.</title>
        <authorList>
            <consortium name="US DOE Joint Genome Institute (JGI-PGF)"/>
            <person name="Lucas S."/>
            <person name="Han J."/>
            <person name="Lapidus A."/>
            <person name="Bruce D."/>
            <person name="Goodwin L."/>
            <person name="Pitluck S."/>
            <person name="Peters L."/>
            <person name="Kyrpides N."/>
            <person name="Mavromatis K."/>
            <person name="Ivanova N."/>
            <person name="Mikhailova N."/>
            <person name="Chertkov O."/>
            <person name="Detter J.C."/>
            <person name="Tapia R."/>
            <person name="Han C."/>
            <person name="Land M."/>
            <person name="Hauser L."/>
            <person name="Markowitz V."/>
            <person name="Cheng J.-F."/>
            <person name="Hugenholtz P."/>
            <person name="Woyke T."/>
            <person name="Wu D."/>
            <person name="Gronow S."/>
            <person name="Wellnitz S."/>
            <person name="Brambilla E."/>
            <person name="Klenk H.-P."/>
            <person name="Eisen J.A."/>
        </authorList>
    </citation>
    <scope>NUCLEOTIDE SEQUENCE [LARGE SCALE GENOMIC DNA]</scope>
    <source>
        <strain evidence="4">ATCC BAA-1111 / DSM 21527 / NCTC 11395 / H</strain>
    </source>
</reference>
<keyword evidence="1" id="KW-1133">Transmembrane helix</keyword>
<dbReference type="InterPro" id="IPR031566">
    <property type="entry name" value="CitMHS_2"/>
</dbReference>
<feature type="transmembrane region" description="Helical" evidence="1">
    <location>
        <begin position="378"/>
        <end position="401"/>
    </location>
</feature>
<feature type="transmembrane region" description="Helical" evidence="1">
    <location>
        <begin position="194"/>
        <end position="212"/>
    </location>
</feature>
<feature type="transmembrane region" description="Helical" evidence="1">
    <location>
        <begin position="464"/>
        <end position="483"/>
    </location>
</feature>
<dbReference type="EMBL" id="CP002959">
    <property type="protein sequence ID" value="AFM12433.1"/>
    <property type="molecule type" value="Genomic_DNA"/>
</dbReference>
<keyword evidence="1" id="KW-0472">Membrane</keyword>
<sequence>MKKLFTTLAAICLVGTLATHTLAADDAATAKAGAETSAAGHSPAGAHAVDPQKELGKQLSIYTIIPFVIILLAIAVLPLVIPHLWESNLVKAVISVLLALIMGAYLVTLGHLGIEVIVESLKEYYAFITLLIALFTISGGIFVEGDLKATPLTNTLILGIGAVLASIIGTTGASVLLIRPLIRTNKERRRTTHIFVFFILIVSNVGGTLLPVGDPPLFMGYLYGVPFFWTLIHLWPIWLTAVSALLLVFFIWDNFAYKFESKTDIAKDNQNQSRLRVTGAFNFVLIFGVLMAVVFLKDYKTEHGVLAMGWLQQPVMVGLALLSFVIDYTNRTRKRKEHEETVLARIAAEGPTEAHVKSLSHYHPITPRDKNHFGFGPIVEVAALFIGIFITMIPALCILKARGAETGITQPWQFYWITGGLSSFLDNAPSYATFFALGQGLTASMGAAAGSVVQASTGPIAETILVAISIGAVFFGANTYIGNAPNFMVKAMCEEAKIKMPSFFGYMAYTTLILVPVLAIIAFVYL</sequence>
<keyword evidence="4" id="KW-1185">Reference proteome</keyword>
<feature type="transmembrane region" description="Helical" evidence="1">
    <location>
        <begin position="307"/>
        <end position="326"/>
    </location>
</feature>
<dbReference type="Proteomes" id="UP000006048">
    <property type="component" value="Chromosome"/>
</dbReference>
<feature type="transmembrane region" description="Helical" evidence="1">
    <location>
        <begin position="273"/>
        <end position="295"/>
    </location>
</feature>
<dbReference type="KEGG" id="tpx:Turpa_1786"/>
<evidence type="ECO:0000313" key="4">
    <source>
        <dbReference type="Proteomes" id="UP000006048"/>
    </source>
</evidence>
<feature type="transmembrane region" description="Helical" evidence="1">
    <location>
        <begin position="61"/>
        <end position="81"/>
    </location>
</feature>
<evidence type="ECO:0000256" key="1">
    <source>
        <dbReference type="SAM" id="Phobius"/>
    </source>
</evidence>
<feature type="transmembrane region" description="Helical" evidence="1">
    <location>
        <begin position="232"/>
        <end position="252"/>
    </location>
</feature>
<evidence type="ECO:0000313" key="3">
    <source>
        <dbReference type="EMBL" id="AFM12433.1"/>
    </source>
</evidence>
<feature type="transmembrane region" description="Helical" evidence="1">
    <location>
        <begin position="155"/>
        <end position="182"/>
    </location>
</feature>